<evidence type="ECO:0000313" key="2">
    <source>
        <dbReference type="EMBL" id="NWJ46442.1"/>
    </source>
</evidence>
<dbReference type="AlphaFoldDB" id="A0A8T7M0U6"/>
<sequence length="144" mass="16646">MSTNFRIATLNNKSVAFYPLLGQFLANRKVINALDGYPPYDDDNREWFVALDEGNKVVGFSAVADMKSYVLLASNYVLPDYRHNGIFTHITHLEIEKYRHKQIRVVANQHSSKLYLAIGFIPYKPATKNYHYLYLQGLKKEEAE</sequence>
<dbReference type="PROSITE" id="PS51186">
    <property type="entry name" value="GNAT"/>
    <property type="match status" value="1"/>
</dbReference>
<protein>
    <submittedName>
        <fullName evidence="2">GNAT family N-acetyltransferase</fullName>
    </submittedName>
</protein>
<name>A0A8T7M0U6_9CHLR</name>
<reference evidence="3" key="2">
    <citation type="journal article" date="2024" name="Nature">
        <title>Anoxygenic phototroph of the Chloroflexota uses a type I reaction centre.</title>
        <authorList>
            <person name="Tsuji J.M."/>
            <person name="Shaw N.A."/>
            <person name="Nagashima S."/>
            <person name="Venkiteswaran J.J."/>
            <person name="Schiff S.L."/>
            <person name="Watanabe T."/>
            <person name="Fukui M."/>
            <person name="Hanada S."/>
            <person name="Tank M."/>
            <person name="Neufeld J.D."/>
        </authorList>
    </citation>
    <scope>NUCLEOTIDE SEQUENCE</scope>
    <source>
        <strain evidence="3">L227-S17</strain>
    </source>
</reference>
<dbReference type="Pfam" id="PF13508">
    <property type="entry name" value="Acetyltransf_7"/>
    <property type="match status" value="1"/>
</dbReference>
<evidence type="ECO:0000313" key="4">
    <source>
        <dbReference type="Proteomes" id="UP000521676"/>
    </source>
</evidence>
<dbReference type="EMBL" id="JACATZ010000001">
    <property type="protein sequence ID" value="NWJ46442.1"/>
    <property type="molecule type" value="Genomic_DNA"/>
</dbReference>
<evidence type="ECO:0000313" key="5">
    <source>
        <dbReference type="Proteomes" id="UP001431572"/>
    </source>
</evidence>
<dbReference type="CDD" id="cd04301">
    <property type="entry name" value="NAT_SF"/>
    <property type="match status" value="1"/>
</dbReference>
<dbReference type="Proteomes" id="UP000521676">
    <property type="component" value="Unassembled WGS sequence"/>
</dbReference>
<evidence type="ECO:0000313" key="3">
    <source>
        <dbReference type="EMBL" id="WJW65810.1"/>
    </source>
</evidence>
<dbReference type="RefSeq" id="WP_341467695.1">
    <property type="nucleotide sequence ID" value="NZ_CP128399.1"/>
</dbReference>
<dbReference type="Proteomes" id="UP001431572">
    <property type="component" value="Chromosome 1"/>
</dbReference>
<dbReference type="SUPFAM" id="SSF55729">
    <property type="entry name" value="Acyl-CoA N-acyltransferases (Nat)"/>
    <property type="match status" value="1"/>
</dbReference>
<dbReference type="GO" id="GO:0016747">
    <property type="term" value="F:acyltransferase activity, transferring groups other than amino-acyl groups"/>
    <property type="evidence" value="ECO:0007669"/>
    <property type="project" value="InterPro"/>
</dbReference>
<reference evidence="2 4" key="1">
    <citation type="submission" date="2020-06" db="EMBL/GenBank/DDBJ databases">
        <title>Anoxygenic phototrophic Chloroflexota member uses a Type I reaction center.</title>
        <authorList>
            <person name="Tsuji J.M."/>
            <person name="Shaw N.A."/>
            <person name="Nagashima S."/>
            <person name="Venkiteswaran J."/>
            <person name="Schiff S.L."/>
            <person name="Hanada S."/>
            <person name="Tank M."/>
            <person name="Neufeld J.D."/>
        </authorList>
    </citation>
    <scope>NUCLEOTIDE SEQUENCE [LARGE SCALE GENOMIC DNA]</scope>
    <source>
        <strain evidence="2">L227-S17</strain>
    </source>
</reference>
<evidence type="ECO:0000259" key="1">
    <source>
        <dbReference type="PROSITE" id="PS51186"/>
    </source>
</evidence>
<gene>
    <name evidence="2" type="ORF">HXX08_11235</name>
    <name evidence="3" type="ORF">OZ401_001589</name>
</gene>
<dbReference type="EMBL" id="CP128399">
    <property type="protein sequence ID" value="WJW65810.1"/>
    <property type="molecule type" value="Genomic_DNA"/>
</dbReference>
<organism evidence="2 4">
    <name type="scientific">Candidatus Chlorohelix allophototropha</name>
    <dbReference type="NCBI Taxonomy" id="3003348"/>
    <lineage>
        <taxon>Bacteria</taxon>
        <taxon>Bacillati</taxon>
        <taxon>Chloroflexota</taxon>
        <taxon>Chloroflexia</taxon>
        <taxon>Candidatus Chloroheliales</taxon>
        <taxon>Candidatus Chloroheliaceae</taxon>
        <taxon>Candidatus Chlorohelix</taxon>
    </lineage>
</organism>
<dbReference type="Gene3D" id="3.40.630.30">
    <property type="match status" value="1"/>
</dbReference>
<dbReference type="InterPro" id="IPR016181">
    <property type="entry name" value="Acyl_CoA_acyltransferase"/>
</dbReference>
<dbReference type="InterPro" id="IPR000182">
    <property type="entry name" value="GNAT_dom"/>
</dbReference>
<keyword evidence="5" id="KW-1185">Reference proteome</keyword>
<feature type="domain" description="N-acetyltransferase" evidence="1">
    <location>
        <begin position="3"/>
        <end position="139"/>
    </location>
</feature>
<proteinExistence type="predicted"/>
<accession>A0A8T7M0U6</accession>